<evidence type="ECO:0008006" key="4">
    <source>
        <dbReference type="Google" id="ProtNLM"/>
    </source>
</evidence>
<proteinExistence type="predicted"/>
<reference evidence="3" key="1">
    <citation type="journal article" date="2019" name="Int. J. Syst. Evol. Microbiol.">
        <title>The Global Catalogue of Microorganisms (GCM) 10K type strain sequencing project: providing services to taxonomists for standard genome sequencing and annotation.</title>
        <authorList>
            <consortium name="The Broad Institute Genomics Platform"/>
            <consortium name="The Broad Institute Genome Sequencing Center for Infectious Disease"/>
            <person name="Wu L."/>
            <person name="Ma J."/>
        </authorList>
    </citation>
    <scope>NUCLEOTIDE SEQUENCE [LARGE SCALE GENOMIC DNA]</scope>
    <source>
        <strain evidence="3">CGMCC 1.12151</strain>
    </source>
</reference>
<keyword evidence="1" id="KW-1133">Transmembrane helix</keyword>
<name>A0ABV9MC77_9BACL</name>
<evidence type="ECO:0000313" key="2">
    <source>
        <dbReference type="EMBL" id="MFC4713462.1"/>
    </source>
</evidence>
<organism evidence="2 3">
    <name type="scientific">Planococcus dechangensis</name>
    <dbReference type="NCBI Taxonomy" id="1176255"/>
    <lineage>
        <taxon>Bacteria</taxon>
        <taxon>Bacillati</taxon>
        <taxon>Bacillota</taxon>
        <taxon>Bacilli</taxon>
        <taxon>Bacillales</taxon>
        <taxon>Caryophanaceae</taxon>
        <taxon>Planococcus</taxon>
    </lineage>
</organism>
<feature type="transmembrane region" description="Helical" evidence="1">
    <location>
        <begin position="28"/>
        <end position="51"/>
    </location>
</feature>
<feature type="transmembrane region" description="Helical" evidence="1">
    <location>
        <begin position="90"/>
        <end position="109"/>
    </location>
</feature>
<dbReference type="EMBL" id="JBHSGL010000005">
    <property type="protein sequence ID" value="MFC4713462.1"/>
    <property type="molecule type" value="Genomic_DNA"/>
</dbReference>
<protein>
    <recommendedName>
        <fullName evidence="4">Permease</fullName>
    </recommendedName>
</protein>
<accession>A0ABV9MC77</accession>
<sequence>MKTYGLISLVLLINLSLLLINDYFPGTLASLGIPPWALFAVMAAMIVLSALRLQPQRDKKFLWVFPLVSVVFPLALLFVLTALGGESASGLSLTSPLLWIGVLVTLAMFRRTHKKVSQEEAVKTQANT</sequence>
<keyword evidence="3" id="KW-1185">Reference proteome</keyword>
<feature type="transmembrane region" description="Helical" evidence="1">
    <location>
        <begin position="63"/>
        <end position="84"/>
    </location>
</feature>
<dbReference type="RefSeq" id="WP_377279172.1">
    <property type="nucleotide sequence ID" value="NZ_JBHSGL010000005.1"/>
</dbReference>
<keyword evidence="1" id="KW-0472">Membrane</keyword>
<evidence type="ECO:0000313" key="3">
    <source>
        <dbReference type="Proteomes" id="UP001595932"/>
    </source>
</evidence>
<evidence type="ECO:0000256" key="1">
    <source>
        <dbReference type="SAM" id="Phobius"/>
    </source>
</evidence>
<gene>
    <name evidence="2" type="ORF">ACFO5U_11335</name>
</gene>
<keyword evidence="1" id="KW-0812">Transmembrane</keyword>
<comment type="caution">
    <text evidence="2">The sequence shown here is derived from an EMBL/GenBank/DDBJ whole genome shotgun (WGS) entry which is preliminary data.</text>
</comment>
<dbReference type="Proteomes" id="UP001595932">
    <property type="component" value="Unassembled WGS sequence"/>
</dbReference>